<reference evidence="1" key="1">
    <citation type="submission" date="2019-11" db="EMBL/GenBank/DDBJ databases">
        <authorList>
            <person name="Feng L."/>
        </authorList>
    </citation>
    <scope>NUCLEOTIDE SEQUENCE</scope>
    <source>
        <strain evidence="1">AundefinedLFYP135</strain>
    </source>
</reference>
<protein>
    <submittedName>
        <fullName evidence="1">Redox-active protein (C_GCAxxG_C_C)</fullName>
    </submittedName>
</protein>
<gene>
    <name evidence="1" type="ORF">AULFYP135_00274</name>
</gene>
<dbReference type="AlphaFoldDB" id="A0A6N2R877"/>
<sequence length="162" mass="17374">MKLEKSRVELAAKRHAGGYNCCQAVVCTYCDLLGMDEVTAFRASEGFGLGIAGMQETCGSVCAMVFLAGLRNSDANLQKPATKLATFALGRQMAESFAEKNRTVACKVLRGTDGVTDRLRSCRGCVIDCARIVEETLFPGKFAAYEGPEDESPISNQKGTSL</sequence>
<accession>A0A6N2R877</accession>
<dbReference type="EMBL" id="CACRSL010000003">
    <property type="protein sequence ID" value="VYS76738.1"/>
    <property type="molecule type" value="Genomic_DNA"/>
</dbReference>
<proteinExistence type="predicted"/>
<organism evidence="1">
    <name type="scientific">uncultured Anaerotruncus sp</name>
    <dbReference type="NCBI Taxonomy" id="905011"/>
    <lineage>
        <taxon>Bacteria</taxon>
        <taxon>Bacillati</taxon>
        <taxon>Bacillota</taxon>
        <taxon>Clostridia</taxon>
        <taxon>Eubacteriales</taxon>
        <taxon>Oscillospiraceae</taxon>
        <taxon>Anaerotruncus</taxon>
        <taxon>environmental samples</taxon>
    </lineage>
</organism>
<evidence type="ECO:0000313" key="1">
    <source>
        <dbReference type="EMBL" id="VYS76738.1"/>
    </source>
</evidence>
<dbReference type="InterPro" id="IPR010181">
    <property type="entry name" value="CGCAxxGCC_motif"/>
</dbReference>
<name>A0A6N2R877_9FIRM</name>
<dbReference type="Pfam" id="PF09719">
    <property type="entry name" value="C_GCAxxG_C_C"/>
    <property type="match status" value="1"/>
</dbReference>